<evidence type="ECO:0000313" key="11">
    <source>
        <dbReference type="EMBL" id="EDP21081.1"/>
    </source>
</evidence>
<dbReference type="PROSITE" id="PS50075">
    <property type="entry name" value="CARRIER"/>
    <property type="match status" value="1"/>
</dbReference>
<dbReference type="InterPro" id="IPR036736">
    <property type="entry name" value="ACP-like_sf"/>
</dbReference>
<dbReference type="Gene3D" id="1.10.1200.10">
    <property type="entry name" value="ACP-like"/>
    <property type="match status" value="1"/>
</dbReference>
<dbReference type="Proteomes" id="UP000005945">
    <property type="component" value="Unassembled WGS sequence"/>
</dbReference>
<comment type="caution">
    <text evidence="11">The sequence shown here is derived from an EMBL/GenBank/DDBJ whole genome shotgun (WGS) entry which is preliminary data.</text>
</comment>
<keyword evidence="5 7" id="KW-0443">Lipid metabolism</keyword>
<feature type="domain" description="Carrier" evidence="10">
    <location>
        <begin position="8"/>
        <end position="83"/>
    </location>
</feature>
<dbReference type="HOGENOM" id="CLU_108696_5_2_9"/>
<keyword evidence="2 7" id="KW-0444">Lipid biosynthesis</keyword>
<dbReference type="AlphaFoldDB" id="A8SE22"/>
<dbReference type="InterPro" id="IPR009081">
    <property type="entry name" value="PP-bd_ACP"/>
</dbReference>
<evidence type="ECO:0000256" key="9">
    <source>
        <dbReference type="RuleBase" id="RU003545"/>
    </source>
</evidence>
<feature type="modified residue" description="O-(pantetheine 4'-phosphoryl)serine" evidence="7">
    <location>
        <position position="43"/>
    </location>
</feature>
<evidence type="ECO:0000256" key="4">
    <source>
        <dbReference type="ARBA" id="ARBA00022832"/>
    </source>
</evidence>
<dbReference type="NCBIfam" id="NF002150">
    <property type="entry name" value="PRK00982.1-4"/>
    <property type="match status" value="1"/>
</dbReference>
<accession>A8SE22</accession>
<sequence>MNIKENTTMTFEEMKKIVVDTLSCDEDKVTMEASLTEDLEADSLDAVELNMALEEACGVSIPDEELANLKTVGDIFNYINAHV</sequence>
<evidence type="ECO:0000259" key="10">
    <source>
        <dbReference type="PROSITE" id="PS50075"/>
    </source>
</evidence>
<dbReference type="InterPro" id="IPR003231">
    <property type="entry name" value="ACP"/>
</dbReference>
<reference evidence="11 12" key="2">
    <citation type="submission" date="2007-09" db="EMBL/GenBank/DDBJ databases">
        <authorList>
            <person name="Fulton L."/>
            <person name="Clifton S."/>
            <person name="Fulton B."/>
            <person name="Xu J."/>
            <person name="Minx P."/>
            <person name="Pepin K.H."/>
            <person name="Johnson M."/>
            <person name="Thiruvilangam P."/>
            <person name="Bhonagiri V."/>
            <person name="Nash W.E."/>
            <person name="Mardis E.R."/>
            <person name="Wilson R.K."/>
        </authorList>
    </citation>
    <scope>NUCLEOTIDE SEQUENCE [LARGE SCALE GENOMIC DNA]</scope>
    <source>
        <strain evidence="11 12">M21/2</strain>
    </source>
</reference>
<comment type="similarity">
    <text evidence="7">Belongs to the acyl carrier protein (ACP) family.</text>
</comment>
<evidence type="ECO:0000256" key="6">
    <source>
        <dbReference type="ARBA" id="ARBA00023160"/>
    </source>
</evidence>
<dbReference type="NCBIfam" id="NF002148">
    <property type="entry name" value="PRK00982.1-2"/>
    <property type="match status" value="1"/>
</dbReference>
<comment type="PTM">
    <text evidence="7">4'-phosphopantetheine is transferred from CoA to a specific serine of apo-ACP by AcpS. This modification is essential for activity because fatty acids are bound in thioester linkage to the sulfhydryl of the prosthetic group.</text>
</comment>
<evidence type="ECO:0000256" key="7">
    <source>
        <dbReference type="HAMAP-Rule" id="MF_01217"/>
    </source>
</evidence>
<dbReference type="PANTHER" id="PTHR20863:SF76">
    <property type="entry name" value="CARRIER DOMAIN-CONTAINING PROTEIN"/>
    <property type="match status" value="1"/>
</dbReference>
<dbReference type="UniPathway" id="UPA00094"/>
<dbReference type="NCBIfam" id="TIGR00517">
    <property type="entry name" value="acyl_carrier"/>
    <property type="match status" value="1"/>
</dbReference>
<evidence type="ECO:0000256" key="1">
    <source>
        <dbReference type="ARBA" id="ARBA00022450"/>
    </source>
</evidence>
<comment type="pathway">
    <text evidence="7 9">Lipid metabolism; fatty acid biosynthesis.</text>
</comment>
<dbReference type="PANTHER" id="PTHR20863">
    <property type="entry name" value="ACYL CARRIER PROTEIN"/>
    <property type="match status" value="1"/>
</dbReference>
<evidence type="ECO:0000256" key="8">
    <source>
        <dbReference type="NCBIfam" id="TIGR00517"/>
    </source>
</evidence>
<keyword evidence="7" id="KW-0963">Cytoplasm</keyword>
<organism evidence="11 12">
    <name type="scientific">Faecalibacterium prausnitzii M21/2</name>
    <dbReference type="NCBI Taxonomy" id="411485"/>
    <lineage>
        <taxon>Bacteria</taxon>
        <taxon>Bacillati</taxon>
        <taxon>Bacillota</taxon>
        <taxon>Clostridia</taxon>
        <taxon>Eubacteriales</taxon>
        <taxon>Oscillospiraceae</taxon>
        <taxon>Faecalibacterium</taxon>
    </lineage>
</organism>
<gene>
    <name evidence="7 11" type="primary">acpP</name>
    <name evidence="11" type="ORF">FAEPRAM212_02409</name>
</gene>
<keyword evidence="3 7" id="KW-0597">Phosphoprotein</keyword>
<name>A8SE22_9FIRM</name>
<evidence type="ECO:0000256" key="3">
    <source>
        <dbReference type="ARBA" id="ARBA00022553"/>
    </source>
</evidence>
<keyword evidence="4 7" id="KW-0276">Fatty acid metabolism</keyword>
<evidence type="ECO:0000313" key="12">
    <source>
        <dbReference type="Proteomes" id="UP000005945"/>
    </source>
</evidence>
<dbReference type="Pfam" id="PF00550">
    <property type="entry name" value="PP-binding"/>
    <property type="match status" value="1"/>
</dbReference>
<evidence type="ECO:0000256" key="5">
    <source>
        <dbReference type="ARBA" id="ARBA00023098"/>
    </source>
</evidence>
<dbReference type="SUPFAM" id="SSF47336">
    <property type="entry name" value="ACP-like"/>
    <property type="match status" value="1"/>
</dbReference>
<dbReference type="GO" id="GO:0005829">
    <property type="term" value="C:cytosol"/>
    <property type="evidence" value="ECO:0007669"/>
    <property type="project" value="TreeGrafter"/>
</dbReference>
<dbReference type="GO" id="GO:0016020">
    <property type="term" value="C:membrane"/>
    <property type="evidence" value="ECO:0007669"/>
    <property type="project" value="GOC"/>
</dbReference>
<dbReference type="GO" id="GO:0009245">
    <property type="term" value="P:lipid A biosynthetic process"/>
    <property type="evidence" value="ECO:0007669"/>
    <property type="project" value="TreeGrafter"/>
</dbReference>
<dbReference type="HAMAP" id="MF_01217">
    <property type="entry name" value="Acyl_carrier"/>
    <property type="match status" value="1"/>
</dbReference>
<evidence type="ECO:0000256" key="2">
    <source>
        <dbReference type="ARBA" id="ARBA00022516"/>
    </source>
</evidence>
<dbReference type="GO" id="GO:0000036">
    <property type="term" value="F:acyl carrier activity"/>
    <property type="evidence" value="ECO:0007669"/>
    <property type="project" value="UniProtKB-UniRule"/>
</dbReference>
<dbReference type="GO" id="GO:0000035">
    <property type="term" value="F:acyl binding"/>
    <property type="evidence" value="ECO:0007669"/>
    <property type="project" value="TreeGrafter"/>
</dbReference>
<keyword evidence="1 7" id="KW-0596">Phosphopantetheine</keyword>
<comment type="function">
    <text evidence="7 9">Carrier of the growing fatty acid chain in fatty acid biosynthesis.</text>
</comment>
<dbReference type="EMBL" id="ABED02000028">
    <property type="protein sequence ID" value="EDP21081.1"/>
    <property type="molecule type" value="Genomic_DNA"/>
</dbReference>
<comment type="PTM">
    <text evidence="9">4'-phosphopantetheine is transferred from CoA to a specific serine of apo-ACP by acpS.</text>
</comment>
<proteinExistence type="inferred from homology"/>
<comment type="subcellular location">
    <subcellularLocation>
        <location evidence="7">Cytoplasm</location>
    </subcellularLocation>
</comment>
<keyword evidence="6 7" id="KW-0275">Fatty acid biosynthesis</keyword>
<protein>
    <recommendedName>
        <fullName evidence="7 8">Acyl carrier protein</fullName>
        <shortName evidence="7">ACP</shortName>
    </recommendedName>
</protein>
<reference evidence="11 12" key="1">
    <citation type="submission" date="2007-09" db="EMBL/GenBank/DDBJ databases">
        <title>Draft genome sequence of Faecalibacterium prausnitzii M21/2.</title>
        <authorList>
            <person name="Sudarsanam P."/>
            <person name="Ley R."/>
            <person name="Guruge J."/>
            <person name="Turnbaugh P.J."/>
            <person name="Mahowald M."/>
            <person name="Liep D."/>
            <person name="Gordon J."/>
        </authorList>
    </citation>
    <scope>NUCLEOTIDE SEQUENCE [LARGE SCALE GENOMIC DNA]</scope>
    <source>
        <strain evidence="11 12">M21/2</strain>
    </source>
</reference>